<dbReference type="RefSeq" id="WP_109690841.1">
    <property type="nucleotide sequence ID" value="NZ_QGGL01000019.1"/>
</dbReference>
<evidence type="ECO:0000256" key="3">
    <source>
        <dbReference type="ARBA" id="ARBA00022597"/>
    </source>
</evidence>
<dbReference type="SUPFAM" id="SSF55594">
    <property type="entry name" value="HPr-like"/>
    <property type="match status" value="1"/>
</dbReference>
<dbReference type="Gene3D" id="3.30.1340.10">
    <property type="entry name" value="HPr-like"/>
    <property type="match status" value="1"/>
</dbReference>
<dbReference type="PRINTS" id="PR00107">
    <property type="entry name" value="PHOSPHOCPHPR"/>
</dbReference>
<feature type="domain" description="HPr" evidence="4">
    <location>
        <begin position="1"/>
        <end position="89"/>
    </location>
</feature>
<dbReference type="EMBL" id="QGGL01000019">
    <property type="protein sequence ID" value="PWK06652.1"/>
    <property type="molecule type" value="Genomic_DNA"/>
</dbReference>
<evidence type="ECO:0000256" key="2">
    <source>
        <dbReference type="ARBA" id="ARBA00020422"/>
    </source>
</evidence>
<comment type="caution">
    <text evidence="5">The sequence shown here is derived from an EMBL/GenBank/DDBJ whole genome shotgun (WGS) entry which is preliminary data.</text>
</comment>
<dbReference type="PANTHER" id="PTHR33705:SF1">
    <property type="entry name" value="PHOSPHOCARRIER PROTEIN HPR"/>
    <property type="match status" value="1"/>
</dbReference>
<comment type="function">
    <text evidence="1">General (non sugar-specific) component of the phosphoenolpyruvate-dependent sugar phosphotransferase system (sugar PTS). This major carbohydrate active-transport system catalyzes the phosphorylation of incoming sugar substrates concomitantly with their translocation across the cell membrane. The phosphoryl group from phosphoenolpyruvate (PEP) is transferred to the phosphoryl carrier protein HPr by enzyme I. Phospho-HPr then transfers it to the PTS EIIA domain.</text>
</comment>
<dbReference type="InterPro" id="IPR035895">
    <property type="entry name" value="HPr-like_sf"/>
</dbReference>
<accession>A0A316D3X9</accession>
<evidence type="ECO:0000259" key="4">
    <source>
        <dbReference type="PROSITE" id="PS51350"/>
    </source>
</evidence>
<reference evidence="5 6" key="1">
    <citation type="submission" date="2018-05" db="EMBL/GenBank/DDBJ databases">
        <title>Genomic Encyclopedia of Type Strains, Phase IV (KMG-IV): sequencing the most valuable type-strain genomes for metagenomic binning, comparative biology and taxonomic classification.</title>
        <authorList>
            <person name="Goeker M."/>
        </authorList>
    </citation>
    <scope>NUCLEOTIDE SEQUENCE [LARGE SCALE GENOMIC DNA]</scope>
    <source>
        <strain evidence="5 6">DSM 18773</strain>
    </source>
</reference>
<dbReference type="InterPro" id="IPR000032">
    <property type="entry name" value="HPr-like"/>
</dbReference>
<keyword evidence="3" id="KW-0762">Sugar transport</keyword>
<dbReference type="PROSITE" id="PS51350">
    <property type="entry name" value="PTS_HPR_DOM"/>
    <property type="match status" value="1"/>
</dbReference>
<dbReference type="Proteomes" id="UP000245634">
    <property type="component" value="Unassembled WGS sequence"/>
</dbReference>
<evidence type="ECO:0000313" key="6">
    <source>
        <dbReference type="Proteomes" id="UP000245634"/>
    </source>
</evidence>
<sequence length="89" mass="9567">MIREQVTIQNDQGFHVRPAQLFVTESNKFSSTIKLITENDNTVDGKSILGLMTLGLAQGSTVTITAEGADEEAAVRALVELVNSKFGEA</sequence>
<dbReference type="Pfam" id="PF00381">
    <property type="entry name" value="PTS-HPr"/>
    <property type="match status" value="1"/>
</dbReference>
<keyword evidence="3" id="KW-0813">Transport</keyword>
<dbReference type="PANTHER" id="PTHR33705">
    <property type="entry name" value="PHOSPHOCARRIER PROTEIN HPR"/>
    <property type="match status" value="1"/>
</dbReference>
<gene>
    <name evidence="5" type="ORF">C7459_11976</name>
</gene>
<evidence type="ECO:0000313" key="5">
    <source>
        <dbReference type="EMBL" id="PWK06652.1"/>
    </source>
</evidence>
<organism evidence="5 6">
    <name type="scientific">Tumebacillus permanentifrigoris</name>
    <dbReference type="NCBI Taxonomy" id="378543"/>
    <lineage>
        <taxon>Bacteria</taxon>
        <taxon>Bacillati</taxon>
        <taxon>Bacillota</taxon>
        <taxon>Bacilli</taxon>
        <taxon>Bacillales</taxon>
        <taxon>Alicyclobacillaceae</taxon>
        <taxon>Tumebacillus</taxon>
    </lineage>
</organism>
<dbReference type="InterPro" id="IPR050399">
    <property type="entry name" value="HPr"/>
</dbReference>
<dbReference type="NCBIfam" id="TIGR01003">
    <property type="entry name" value="PTS_HPr_family"/>
    <property type="match status" value="1"/>
</dbReference>
<keyword evidence="6" id="KW-1185">Reference proteome</keyword>
<dbReference type="AlphaFoldDB" id="A0A316D3X9"/>
<name>A0A316D3X9_9BACL</name>
<protein>
    <recommendedName>
        <fullName evidence="2">Phosphocarrier protein HPr</fullName>
    </recommendedName>
</protein>
<evidence type="ECO:0000256" key="1">
    <source>
        <dbReference type="ARBA" id="ARBA00003681"/>
    </source>
</evidence>
<dbReference type="OrthoDB" id="9809047at2"/>
<proteinExistence type="predicted"/>